<dbReference type="PANTHER" id="PTHR15440:SF0">
    <property type="entry name" value="PROTEIN XRP2"/>
    <property type="match status" value="1"/>
</dbReference>
<dbReference type="InterPro" id="IPR039093">
    <property type="entry name" value="XRP2"/>
</dbReference>
<dbReference type="Gene3D" id="2.160.20.70">
    <property type="match status" value="1"/>
</dbReference>
<dbReference type="GO" id="GO:1990075">
    <property type="term" value="C:periciliary membrane compartment"/>
    <property type="evidence" value="ECO:0007669"/>
    <property type="project" value="TreeGrafter"/>
</dbReference>
<comment type="similarity">
    <text evidence="1">Belongs to the TBCC family.</text>
</comment>
<dbReference type="SMART" id="SM00673">
    <property type="entry name" value="CARP"/>
    <property type="match status" value="2"/>
</dbReference>
<dbReference type="AlphaFoldDB" id="A0A3P6Q1R7"/>
<proteinExistence type="inferred from homology"/>
<dbReference type="InterPro" id="IPR012945">
    <property type="entry name" value="Tubulin-bd_cofactor_C_dom"/>
</dbReference>
<sequence>MITASGTRLPNAFIYLLDHINTLFIDECKNCSIIAGPVQTSLFVRKCTNCNILASCQQYRMRDCNSVTTFLACTSAPIIESSSELKFAPYQLSYPELKVSSSPGCMYFKCYI</sequence>
<keyword evidence="5" id="KW-1185">Reference proteome</keyword>
<dbReference type="PROSITE" id="PS51329">
    <property type="entry name" value="C_CAP_COFACTOR_C"/>
    <property type="match status" value="1"/>
</dbReference>
<accession>A0A3P6Q1R7</accession>
<dbReference type="EMBL" id="UYRU01002211">
    <property type="protein sequence ID" value="VDK33775.1"/>
    <property type="molecule type" value="Genomic_DNA"/>
</dbReference>
<dbReference type="Pfam" id="PF07986">
    <property type="entry name" value="TBCC"/>
    <property type="match status" value="1"/>
</dbReference>
<dbReference type="GO" id="GO:0006892">
    <property type="term" value="P:post-Golgi vesicle-mediated transport"/>
    <property type="evidence" value="ECO:0007669"/>
    <property type="project" value="TreeGrafter"/>
</dbReference>
<dbReference type="PANTHER" id="PTHR15440">
    <property type="entry name" value="XRP2 PROTEIN"/>
    <property type="match status" value="1"/>
</dbReference>
<dbReference type="GO" id="GO:0005929">
    <property type="term" value="C:cilium"/>
    <property type="evidence" value="ECO:0007669"/>
    <property type="project" value="TreeGrafter"/>
</dbReference>
<evidence type="ECO:0000256" key="1">
    <source>
        <dbReference type="ARBA" id="ARBA00008848"/>
    </source>
</evidence>
<evidence type="ECO:0000259" key="3">
    <source>
        <dbReference type="PROSITE" id="PS51329"/>
    </source>
</evidence>
<dbReference type="Proteomes" id="UP000281553">
    <property type="component" value="Unassembled WGS sequence"/>
</dbReference>
<dbReference type="OrthoDB" id="6263848at2759"/>
<evidence type="ECO:0000313" key="4">
    <source>
        <dbReference type="EMBL" id="VDK33775.1"/>
    </source>
</evidence>
<dbReference type="GO" id="GO:0000166">
    <property type="term" value="F:nucleotide binding"/>
    <property type="evidence" value="ECO:0007669"/>
    <property type="project" value="UniProtKB-KW"/>
</dbReference>
<dbReference type="InterPro" id="IPR016098">
    <property type="entry name" value="CAP/MinC_C"/>
</dbReference>
<reference evidence="4 5" key="1">
    <citation type="submission" date="2018-11" db="EMBL/GenBank/DDBJ databases">
        <authorList>
            <consortium name="Pathogen Informatics"/>
        </authorList>
    </citation>
    <scope>NUCLEOTIDE SEQUENCE [LARGE SCALE GENOMIC DNA]</scope>
</reference>
<dbReference type="SMR" id="A0A3P6Q1R7"/>
<keyword evidence="2" id="KW-0547">Nucleotide-binding</keyword>
<protein>
    <recommendedName>
        <fullName evidence="3">C-CAP/cofactor C-like domain-containing protein</fullName>
    </recommendedName>
</protein>
<dbReference type="InterPro" id="IPR017901">
    <property type="entry name" value="C-CAP_CF_C-like"/>
</dbReference>
<evidence type="ECO:0000256" key="2">
    <source>
        <dbReference type="ARBA" id="ARBA00022741"/>
    </source>
</evidence>
<gene>
    <name evidence="4" type="ORF">DILT_LOCUS514</name>
</gene>
<evidence type="ECO:0000313" key="5">
    <source>
        <dbReference type="Proteomes" id="UP000281553"/>
    </source>
</evidence>
<dbReference type="GO" id="GO:0005096">
    <property type="term" value="F:GTPase activator activity"/>
    <property type="evidence" value="ECO:0007669"/>
    <property type="project" value="InterPro"/>
</dbReference>
<name>A0A3P6Q1R7_DIBLA</name>
<dbReference type="InterPro" id="IPR006599">
    <property type="entry name" value="CARP_motif"/>
</dbReference>
<organism evidence="4 5">
    <name type="scientific">Dibothriocephalus latus</name>
    <name type="common">Fish tapeworm</name>
    <name type="synonym">Diphyllobothrium latum</name>
    <dbReference type="NCBI Taxonomy" id="60516"/>
    <lineage>
        <taxon>Eukaryota</taxon>
        <taxon>Metazoa</taxon>
        <taxon>Spiralia</taxon>
        <taxon>Lophotrochozoa</taxon>
        <taxon>Platyhelminthes</taxon>
        <taxon>Cestoda</taxon>
        <taxon>Eucestoda</taxon>
        <taxon>Diphyllobothriidea</taxon>
        <taxon>Diphyllobothriidae</taxon>
        <taxon>Dibothriocephalus</taxon>
    </lineage>
</organism>
<feature type="domain" description="C-CAP/cofactor C-like" evidence="3">
    <location>
        <begin position="1"/>
        <end position="112"/>
    </location>
</feature>